<reference evidence="2 3" key="1">
    <citation type="submission" date="2016-04" db="EMBL/GenBank/DDBJ databases">
        <authorList>
            <person name="Evans L.H."/>
            <person name="Alamgir A."/>
            <person name="Owens N."/>
            <person name="Weber N.D."/>
            <person name="Virtaneva K."/>
            <person name="Barbian K."/>
            <person name="Babar A."/>
            <person name="Rosenke K."/>
        </authorList>
    </citation>
    <scope>NUCLEOTIDE SEQUENCE [LARGE SCALE GENOMIC DNA]</scope>
    <source>
        <strain evidence="2 3">IFM 0406</strain>
    </source>
</reference>
<sequence>MTHDSHTPKEARHKPVNTDPTTPAPQLTLAHITGGCAQWNDVIVFAERHGVPLRYRLHIDTHLHQSYFLVEAYDPDRRQWNGLWTIPPATYTFNGYAWQEAAPEWPHIASPDDRDPFHKMTSWQKIIDSLMGIDQRA</sequence>
<organism evidence="2 3">
    <name type="scientific">Nocardia terpenica</name>
    <dbReference type="NCBI Taxonomy" id="455432"/>
    <lineage>
        <taxon>Bacteria</taxon>
        <taxon>Bacillati</taxon>
        <taxon>Actinomycetota</taxon>
        <taxon>Actinomycetes</taxon>
        <taxon>Mycobacteriales</taxon>
        <taxon>Nocardiaceae</taxon>
        <taxon>Nocardia</taxon>
    </lineage>
</organism>
<protein>
    <submittedName>
        <fullName evidence="2">Uncharacterized protein</fullName>
    </submittedName>
</protein>
<evidence type="ECO:0000313" key="2">
    <source>
        <dbReference type="EMBL" id="KZM74576.1"/>
    </source>
</evidence>
<dbReference type="EMBL" id="LWGR01000004">
    <property type="protein sequence ID" value="KZM74576.1"/>
    <property type="molecule type" value="Genomic_DNA"/>
</dbReference>
<comment type="caution">
    <text evidence="2">The sequence shown here is derived from an EMBL/GenBank/DDBJ whole genome shotgun (WGS) entry which is preliminary data.</text>
</comment>
<dbReference type="Proteomes" id="UP000076512">
    <property type="component" value="Unassembled WGS sequence"/>
</dbReference>
<gene>
    <name evidence="2" type="ORF">AWN90_21055</name>
</gene>
<evidence type="ECO:0000313" key="3">
    <source>
        <dbReference type="Proteomes" id="UP000076512"/>
    </source>
</evidence>
<dbReference type="RefSeq" id="WP_067585811.1">
    <property type="nucleotide sequence ID" value="NZ_JABMCZ010000003.1"/>
</dbReference>
<proteinExistence type="predicted"/>
<dbReference type="OrthoDB" id="4554989at2"/>
<keyword evidence="3" id="KW-1185">Reference proteome</keyword>
<feature type="region of interest" description="Disordered" evidence="1">
    <location>
        <begin position="1"/>
        <end position="24"/>
    </location>
</feature>
<feature type="compositionally biased region" description="Basic and acidic residues" evidence="1">
    <location>
        <begin position="1"/>
        <end position="10"/>
    </location>
</feature>
<evidence type="ECO:0000256" key="1">
    <source>
        <dbReference type="SAM" id="MobiDB-lite"/>
    </source>
</evidence>
<accession>A0A164NPC9</accession>
<dbReference type="AlphaFoldDB" id="A0A164NPC9"/>
<name>A0A164NPC9_9NOCA</name>